<proteinExistence type="predicted"/>
<evidence type="ECO:0000256" key="2">
    <source>
        <dbReference type="SAM" id="Phobius"/>
    </source>
</evidence>
<keyword evidence="2" id="KW-0472">Membrane</keyword>
<organism evidence="3 4">
    <name type="scientific">Nitratireductor aestuarii</name>
    <dbReference type="NCBI Taxonomy" id="1735103"/>
    <lineage>
        <taxon>Bacteria</taxon>
        <taxon>Pseudomonadati</taxon>
        <taxon>Pseudomonadota</taxon>
        <taxon>Alphaproteobacteria</taxon>
        <taxon>Hyphomicrobiales</taxon>
        <taxon>Phyllobacteriaceae</taxon>
        <taxon>Nitratireductor</taxon>
    </lineage>
</organism>
<dbReference type="RefSeq" id="WP_188719199.1">
    <property type="nucleotide sequence ID" value="NZ_BMIF01000001.1"/>
</dbReference>
<dbReference type="Proteomes" id="UP000636264">
    <property type="component" value="Unassembled WGS sequence"/>
</dbReference>
<keyword evidence="4" id="KW-1185">Reference proteome</keyword>
<sequence>MVGYELVLLEVALLAGAAAFIYLTGRRRALKVNAIYAKLAALDDKEEKLLMQIDTKKACREAVRRENAASALDKTLRKLEEELQAKEQRSSKPQARS</sequence>
<keyword evidence="2" id="KW-1133">Transmembrane helix</keyword>
<reference evidence="3" key="1">
    <citation type="journal article" date="2014" name="Int. J. Syst. Evol. Microbiol.">
        <title>Complete genome sequence of Corynebacterium casei LMG S-19264T (=DSM 44701T), isolated from a smear-ripened cheese.</title>
        <authorList>
            <consortium name="US DOE Joint Genome Institute (JGI-PGF)"/>
            <person name="Walter F."/>
            <person name="Albersmeier A."/>
            <person name="Kalinowski J."/>
            <person name="Ruckert C."/>
        </authorList>
    </citation>
    <scope>NUCLEOTIDE SEQUENCE</scope>
    <source>
        <strain evidence="3">CGMCC 1.15320</strain>
    </source>
</reference>
<feature type="coiled-coil region" evidence="1">
    <location>
        <begin position="62"/>
        <end position="89"/>
    </location>
</feature>
<dbReference type="EMBL" id="BMIF01000001">
    <property type="protein sequence ID" value="GGA53331.1"/>
    <property type="molecule type" value="Genomic_DNA"/>
</dbReference>
<comment type="caution">
    <text evidence="3">The sequence shown here is derived from an EMBL/GenBank/DDBJ whole genome shotgun (WGS) entry which is preliminary data.</text>
</comment>
<reference evidence="3" key="2">
    <citation type="submission" date="2020-09" db="EMBL/GenBank/DDBJ databases">
        <authorList>
            <person name="Sun Q."/>
            <person name="Zhou Y."/>
        </authorList>
    </citation>
    <scope>NUCLEOTIDE SEQUENCE</scope>
    <source>
        <strain evidence="3">CGMCC 1.15320</strain>
    </source>
</reference>
<feature type="transmembrane region" description="Helical" evidence="2">
    <location>
        <begin position="6"/>
        <end position="23"/>
    </location>
</feature>
<name>A0A916VYH1_9HYPH</name>
<protein>
    <submittedName>
        <fullName evidence="3">Uncharacterized protein</fullName>
    </submittedName>
</protein>
<evidence type="ECO:0000256" key="1">
    <source>
        <dbReference type="SAM" id="Coils"/>
    </source>
</evidence>
<keyword evidence="2" id="KW-0812">Transmembrane</keyword>
<gene>
    <name evidence="3" type="ORF">GCM10011385_03430</name>
</gene>
<dbReference type="AlphaFoldDB" id="A0A916VYH1"/>
<keyword evidence="1" id="KW-0175">Coiled coil</keyword>
<evidence type="ECO:0000313" key="3">
    <source>
        <dbReference type="EMBL" id="GGA53331.1"/>
    </source>
</evidence>
<accession>A0A916VYH1</accession>
<evidence type="ECO:0000313" key="4">
    <source>
        <dbReference type="Proteomes" id="UP000636264"/>
    </source>
</evidence>